<evidence type="ECO:0000313" key="3">
    <source>
        <dbReference type="EMBL" id="TFW23401.1"/>
    </source>
</evidence>
<evidence type="ECO:0000313" key="4">
    <source>
        <dbReference type="Proteomes" id="UP000298438"/>
    </source>
</evidence>
<gene>
    <name evidence="3" type="ORF">E4L96_06840</name>
</gene>
<evidence type="ECO:0000256" key="1">
    <source>
        <dbReference type="SAM" id="SignalP"/>
    </source>
</evidence>
<dbReference type="PROSITE" id="PS51257">
    <property type="entry name" value="PROKAR_LIPOPROTEIN"/>
    <property type="match status" value="1"/>
</dbReference>
<evidence type="ECO:0000259" key="2">
    <source>
        <dbReference type="Pfam" id="PF07589"/>
    </source>
</evidence>
<sequence>MNMKRFFMTALLGAACACASATPIVGVFTGADAGEGLDLSGTFTHALTMYSPANNTKVGDATFQYYGSAPGVTTAAGNLNVSWYTPDYGTSAADNGLELVMHSLIWSNAANSATGQVLTLTMNDLVVGQTYKFQLMFAEQGFNRGFDVFQDNVKIVDDFSPWKVAGMYNGRQSALITNEFVATSSTLSIGFGGTAAGFSDNNPILSAFTLENVGGAVNVPEPGSLALLLAGAGLLGFARRARRI</sequence>
<dbReference type="AlphaFoldDB" id="A0A4Y9SKB7"/>
<dbReference type="NCBIfam" id="TIGR02595">
    <property type="entry name" value="PEP_CTERM"/>
    <property type="match status" value="1"/>
</dbReference>
<keyword evidence="4" id="KW-1185">Reference proteome</keyword>
<reference evidence="3 4" key="1">
    <citation type="submission" date="2019-03" db="EMBL/GenBank/DDBJ databases">
        <title>Draft Genome Sequence of Massilia arenosa sp. nov., a Novel Massilia Species Isolated from a Sandy-loam Maize Soil.</title>
        <authorList>
            <person name="Raths R."/>
            <person name="Peta V."/>
            <person name="Bucking H."/>
        </authorList>
    </citation>
    <scope>NUCLEOTIDE SEQUENCE [LARGE SCALE GENOMIC DNA]</scope>
    <source>
        <strain evidence="3 4">MC02</strain>
    </source>
</reference>
<feature type="chain" id="PRO_5021275256" evidence="1">
    <location>
        <begin position="22"/>
        <end position="244"/>
    </location>
</feature>
<organism evidence="3 4">
    <name type="scientific">Zemynaea arenosa</name>
    <dbReference type="NCBI Taxonomy" id="2561931"/>
    <lineage>
        <taxon>Bacteria</taxon>
        <taxon>Pseudomonadati</taxon>
        <taxon>Pseudomonadota</taxon>
        <taxon>Betaproteobacteria</taxon>
        <taxon>Burkholderiales</taxon>
        <taxon>Oxalobacteraceae</taxon>
        <taxon>Telluria group</taxon>
        <taxon>Zemynaea</taxon>
    </lineage>
</organism>
<comment type="caution">
    <text evidence="3">The sequence shown here is derived from an EMBL/GenBank/DDBJ whole genome shotgun (WGS) entry which is preliminary data.</text>
</comment>
<dbReference type="Pfam" id="PF07589">
    <property type="entry name" value="PEP-CTERM"/>
    <property type="match status" value="1"/>
</dbReference>
<dbReference type="InterPro" id="IPR013424">
    <property type="entry name" value="Ice-binding_C"/>
</dbReference>
<dbReference type="Proteomes" id="UP000298438">
    <property type="component" value="Unassembled WGS sequence"/>
</dbReference>
<protein>
    <submittedName>
        <fullName evidence="3">PEP-CTERM sorting domain-containing protein</fullName>
    </submittedName>
</protein>
<feature type="signal peptide" evidence="1">
    <location>
        <begin position="1"/>
        <end position="21"/>
    </location>
</feature>
<proteinExistence type="predicted"/>
<name>A0A4Y9SKB7_9BURK</name>
<keyword evidence="1" id="KW-0732">Signal</keyword>
<feature type="domain" description="Ice-binding protein C-terminal" evidence="2">
    <location>
        <begin position="219"/>
        <end position="243"/>
    </location>
</feature>
<dbReference type="OrthoDB" id="9757536at2"/>
<dbReference type="EMBL" id="SPVF01000096">
    <property type="protein sequence ID" value="TFW23401.1"/>
    <property type="molecule type" value="Genomic_DNA"/>
</dbReference>
<accession>A0A4Y9SKB7</accession>